<dbReference type="EMBL" id="JACHWF010000009">
    <property type="protein sequence ID" value="MBB3010649.1"/>
    <property type="molecule type" value="Genomic_DNA"/>
</dbReference>
<dbReference type="RefSeq" id="WP_183300689.1">
    <property type="nucleotide sequence ID" value="NZ_JACHWF010000009.1"/>
</dbReference>
<reference evidence="1 2" key="1">
    <citation type="submission" date="2020-08" db="EMBL/GenBank/DDBJ databases">
        <title>Genomic Encyclopedia of Type Strains, Phase IV (KMG-V): Genome sequencing to study the core and pangenomes of soil and plant-associated prokaryotes.</title>
        <authorList>
            <person name="Whitman W."/>
        </authorList>
    </citation>
    <scope>NUCLEOTIDE SEQUENCE [LARGE SCALE GENOMIC DNA]</scope>
    <source>
        <strain evidence="1 2">SLV-2362</strain>
    </source>
</reference>
<comment type="caution">
    <text evidence="1">The sequence shown here is derived from an EMBL/GenBank/DDBJ whole genome shotgun (WGS) entry which is preliminary data.</text>
</comment>
<dbReference type="InterPro" id="IPR025915">
    <property type="entry name" value="Phage_gp49_66"/>
</dbReference>
<dbReference type="Proteomes" id="UP000578036">
    <property type="component" value="Unassembled WGS sequence"/>
</dbReference>
<organism evidence="1 2">
    <name type="scientific">Cupriavidus alkaliphilus</name>
    <dbReference type="NCBI Taxonomy" id="942866"/>
    <lineage>
        <taxon>Bacteria</taxon>
        <taxon>Pseudomonadati</taxon>
        <taxon>Pseudomonadota</taxon>
        <taxon>Betaproteobacteria</taxon>
        <taxon>Burkholderiales</taxon>
        <taxon>Burkholderiaceae</taxon>
        <taxon>Cupriavidus</taxon>
    </lineage>
</organism>
<evidence type="ECO:0000313" key="2">
    <source>
        <dbReference type="Proteomes" id="UP000578036"/>
    </source>
</evidence>
<evidence type="ECO:0000313" key="1">
    <source>
        <dbReference type="EMBL" id="MBB3010649.1"/>
    </source>
</evidence>
<name>A0A7W4YTX5_9BURK</name>
<proteinExistence type="predicted"/>
<keyword evidence="2" id="KW-1185">Reference proteome</keyword>
<dbReference type="Pfam" id="PF13876">
    <property type="entry name" value="Phage_gp49_66"/>
    <property type="match status" value="1"/>
</dbReference>
<sequence>MSDREIEAKIQAAGKTAPRVTPADIEANITGEFYFTAADGVAEAENRRGPPGSPLELLTFCVLLLANGFTVTGESACASPENFDPQIGRDIARQNAVSKIWPLLGYELRTKLAGQSTGLPPIEGALGDVRIVPAAGATPTDSPL</sequence>
<gene>
    <name evidence="1" type="ORF">FHX61_005330</name>
</gene>
<accession>A0A7W4YTX5</accession>
<dbReference type="AlphaFoldDB" id="A0A7W4YTX5"/>
<protein>
    <submittedName>
        <fullName evidence="1">Uncharacterized protein</fullName>
    </submittedName>
</protein>